<proteinExistence type="predicted"/>
<dbReference type="InterPro" id="IPR037278">
    <property type="entry name" value="ARFGAP/RecO"/>
</dbReference>
<dbReference type="GeneID" id="93876402"/>
<accession>A0A0H3BL04</accession>
<name>A0A0H3BL04_TREPS</name>
<evidence type="ECO:0000313" key="2">
    <source>
        <dbReference type="Proteomes" id="UP000001202"/>
    </source>
</evidence>
<organism evidence="1 2">
    <name type="scientific">Treponema pallidum subsp. pallidum (strain SS14)</name>
    <dbReference type="NCBI Taxonomy" id="455434"/>
    <lineage>
        <taxon>Bacteria</taxon>
        <taxon>Pseudomonadati</taxon>
        <taxon>Spirochaetota</taxon>
        <taxon>Spirochaetia</taxon>
        <taxon>Spirochaetales</taxon>
        <taxon>Treponemataceae</taxon>
        <taxon>Treponema</taxon>
    </lineage>
</organism>
<dbReference type="SUPFAM" id="SSF57863">
    <property type="entry name" value="ArfGap/RecO-like zinc finger"/>
    <property type="match status" value="1"/>
</dbReference>
<dbReference type="GO" id="GO:0006302">
    <property type="term" value="P:double-strand break repair"/>
    <property type="evidence" value="ECO:0007669"/>
    <property type="project" value="TreeGrafter"/>
</dbReference>
<dbReference type="Proteomes" id="UP000001202">
    <property type="component" value="Chromosome"/>
</dbReference>
<dbReference type="PANTHER" id="PTHR33991:SF1">
    <property type="entry name" value="DNA REPAIR PROTEIN RECO"/>
    <property type="match status" value="1"/>
</dbReference>
<dbReference type="RefSeq" id="WP_010882081.1">
    <property type="nucleotide sequence ID" value="NC_010741.1"/>
</dbReference>
<dbReference type="InterPro" id="IPR003717">
    <property type="entry name" value="RecO"/>
</dbReference>
<dbReference type="PATRIC" id="fig|455434.6.peg.630"/>
<evidence type="ECO:0008006" key="3">
    <source>
        <dbReference type="Google" id="ProtNLM"/>
    </source>
</evidence>
<sequence>MCVASRSWYAQALVLSLSAFGEGHKSVTLFVRLQDEAFILRAALFGGAQSKLRGLVIPYTTGRVWVYSNPRTSMHKIVDFSVTHSRVALRDSIVRVWCAAICVDIIEASKGTISWTLVTAFLDGISLSSDGACKHALLRFLWRVLIGEGVAPNITSCSRCATQYAVSVSGVSRVAYLTQGESFVCAACAAPAEHRFELNAEAWHFLNTVKECTPRHARALVLSQESYCELKQLLFCLITKMSGKKLKTLEHAHAVL</sequence>
<dbReference type="PANTHER" id="PTHR33991">
    <property type="entry name" value="DNA REPAIR PROTEIN RECO"/>
    <property type="match status" value="1"/>
</dbReference>
<gene>
    <name evidence="1" type="ordered locus">TPASS_0636</name>
</gene>
<protein>
    <recommendedName>
        <fullName evidence="3">DNA repair protein RecO</fullName>
    </recommendedName>
</protein>
<reference evidence="1 2" key="1">
    <citation type="journal article" date="2008" name="BMC Microbiol.">
        <title>Complete genome sequence of Treponema pallidum ssp. pallidum strain SS14 determined with oligonucleotide arrays.</title>
        <authorList>
            <person name="Matejkova P."/>
            <person name="Strouhal M."/>
            <person name="Smajs D."/>
            <person name="Norris S.J."/>
            <person name="Palzkill T."/>
            <person name="Petrosino J.F."/>
            <person name="Sodergren E."/>
            <person name="Norton J.E."/>
            <person name="Singh J."/>
            <person name="Richmond T.A."/>
            <person name="Molla M.N."/>
            <person name="Albert T.J."/>
            <person name="Weinstock G.M."/>
        </authorList>
    </citation>
    <scope>NUCLEOTIDE SEQUENCE [LARGE SCALE GENOMIC DNA]</scope>
    <source>
        <strain evidence="1 2">SS14</strain>
    </source>
</reference>
<dbReference type="Pfam" id="PF02565">
    <property type="entry name" value="RecO_C"/>
    <property type="match status" value="1"/>
</dbReference>
<dbReference type="GO" id="GO:0006310">
    <property type="term" value="P:DNA recombination"/>
    <property type="evidence" value="ECO:0007669"/>
    <property type="project" value="InterPro"/>
</dbReference>
<evidence type="ECO:0000313" key="1">
    <source>
        <dbReference type="EMBL" id="ACD71054.1"/>
    </source>
</evidence>
<dbReference type="AlphaFoldDB" id="A0A0H3BL04"/>
<dbReference type="EMBL" id="CP000805">
    <property type="protein sequence ID" value="ACD71054.1"/>
    <property type="molecule type" value="Genomic_DNA"/>
</dbReference>
<dbReference type="KEGG" id="tpp:TPASS_0636"/>
<dbReference type="GO" id="GO:0043590">
    <property type="term" value="C:bacterial nucleoid"/>
    <property type="evidence" value="ECO:0007669"/>
    <property type="project" value="TreeGrafter"/>
</dbReference>